<comment type="caution">
    <text evidence="1">The sequence shown here is derived from an EMBL/GenBank/DDBJ whole genome shotgun (WGS) entry which is preliminary data.</text>
</comment>
<sequence length="91" mass="9354">MDPVESAACVIIGVFALLFSREGYSWMTAPAPTATTSVELTQVKDQTAGTPASDEATSHTDGVSFSADVDAFAAVMGPAVDENPSGDDEKV</sequence>
<evidence type="ECO:0000313" key="1">
    <source>
        <dbReference type="EMBL" id="KAL2285375.1"/>
    </source>
</evidence>
<dbReference type="Proteomes" id="UP001600888">
    <property type="component" value="Unassembled WGS sequence"/>
</dbReference>
<accession>A0ABR4ESG7</accession>
<name>A0ABR4ESG7_9PEZI</name>
<proteinExistence type="predicted"/>
<evidence type="ECO:0000313" key="2">
    <source>
        <dbReference type="Proteomes" id="UP001600888"/>
    </source>
</evidence>
<reference evidence="1 2" key="1">
    <citation type="submission" date="2024-03" db="EMBL/GenBank/DDBJ databases">
        <title>A high-quality draft genome sequence of Diaporthe vaccinii, a causative agent of upright dieback and viscid rot disease in cranberry plants.</title>
        <authorList>
            <person name="Sarrasin M."/>
            <person name="Lang B.F."/>
            <person name="Burger G."/>
        </authorList>
    </citation>
    <scope>NUCLEOTIDE SEQUENCE [LARGE SCALE GENOMIC DNA]</scope>
    <source>
        <strain evidence="1 2">IS7</strain>
    </source>
</reference>
<dbReference type="EMBL" id="JBAWTH010000031">
    <property type="protein sequence ID" value="KAL2285375.1"/>
    <property type="molecule type" value="Genomic_DNA"/>
</dbReference>
<gene>
    <name evidence="1" type="ORF">FJTKL_08294</name>
</gene>
<keyword evidence="2" id="KW-1185">Reference proteome</keyword>
<protein>
    <submittedName>
        <fullName evidence="1">Uncharacterized protein</fullName>
    </submittedName>
</protein>
<organism evidence="1 2">
    <name type="scientific">Diaporthe vaccinii</name>
    <dbReference type="NCBI Taxonomy" id="105482"/>
    <lineage>
        <taxon>Eukaryota</taxon>
        <taxon>Fungi</taxon>
        <taxon>Dikarya</taxon>
        <taxon>Ascomycota</taxon>
        <taxon>Pezizomycotina</taxon>
        <taxon>Sordariomycetes</taxon>
        <taxon>Sordariomycetidae</taxon>
        <taxon>Diaporthales</taxon>
        <taxon>Diaporthaceae</taxon>
        <taxon>Diaporthe</taxon>
        <taxon>Diaporthe eres species complex</taxon>
    </lineage>
</organism>